<keyword evidence="5 17" id="KW-0964">Secreted</keyword>
<evidence type="ECO:0000256" key="15">
    <source>
        <dbReference type="PIRSR" id="PIRSR600823-4"/>
    </source>
</evidence>
<evidence type="ECO:0000256" key="12">
    <source>
        <dbReference type="ARBA" id="ARBA00023324"/>
    </source>
</evidence>
<dbReference type="Gene3D" id="1.10.420.10">
    <property type="entry name" value="Peroxidase, domain 2"/>
    <property type="match status" value="1"/>
</dbReference>
<proteinExistence type="inferred from homology"/>
<dbReference type="PROSITE" id="PS50873">
    <property type="entry name" value="PEROXIDASE_4"/>
    <property type="match status" value="1"/>
</dbReference>
<evidence type="ECO:0000313" key="20">
    <source>
        <dbReference type="EMBL" id="RXH69815.1"/>
    </source>
</evidence>
<dbReference type="PRINTS" id="PR00461">
    <property type="entry name" value="PLPEROXIDASE"/>
</dbReference>
<feature type="binding site" evidence="14">
    <location>
        <position position="91"/>
    </location>
    <ligand>
        <name>Ca(2+)</name>
        <dbReference type="ChEBI" id="CHEBI:29108"/>
        <label>1</label>
    </ligand>
</feature>
<feature type="binding site" evidence="14">
    <location>
        <position position="77"/>
    </location>
    <ligand>
        <name>Ca(2+)</name>
        <dbReference type="ChEBI" id="CHEBI:29108"/>
        <label>1</label>
    </ligand>
</feature>
<feature type="site" description="Transition state stabilizer" evidence="15">
    <location>
        <position position="65"/>
    </location>
</feature>
<dbReference type="EMBL" id="RDQH01000342">
    <property type="protein sequence ID" value="RXH69815.1"/>
    <property type="molecule type" value="Genomic_DNA"/>
</dbReference>
<feature type="binding site" evidence="14">
    <location>
        <position position="75"/>
    </location>
    <ligand>
        <name>Ca(2+)</name>
        <dbReference type="ChEBI" id="CHEBI:29108"/>
        <label>1</label>
    </ligand>
</feature>
<comment type="similarity">
    <text evidence="17">Belongs to the peroxidase family. Classical plant (class III) peroxidase subfamily.</text>
</comment>
<evidence type="ECO:0000259" key="19">
    <source>
        <dbReference type="PROSITE" id="PS50873"/>
    </source>
</evidence>
<feature type="region of interest" description="Disordered" evidence="18">
    <location>
        <begin position="330"/>
        <end position="361"/>
    </location>
</feature>
<feature type="signal peptide" evidence="17">
    <location>
        <begin position="1"/>
        <end position="24"/>
    </location>
</feature>
<feature type="binding site" evidence="14">
    <location>
        <position position="250"/>
    </location>
    <ligand>
        <name>Ca(2+)</name>
        <dbReference type="ChEBI" id="CHEBI:29108"/>
        <label>2</label>
    </ligand>
</feature>
<dbReference type="EC" id="1.11.1.7" evidence="4 17"/>
<dbReference type="GO" id="GO:0006979">
    <property type="term" value="P:response to oxidative stress"/>
    <property type="evidence" value="ECO:0007669"/>
    <property type="project" value="UniProtKB-UniRule"/>
</dbReference>
<dbReference type="GO" id="GO:0140825">
    <property type="term" value="F:lactoperoxidase activity"/>
    <property type="evidence" value="ECO:0007669"/>
    <property type="project" value="UniProtKB-EC"/>
</dbReference>
<dbReference type="GO" id="GO:0046872">
    <property type="term" value="F:metal ion binding"/>
    <property type="evidence" value="ECO:0007669"/>
    <property type="project" value="UniProtKB-UniRule"/>
</dbReference>
<comment type="catalytic activity">
    <reaction evidence="1 17">
        <text>2 a phenolic donor + H2O2 = 2 a phenolic radical donor + 2 H2O</text>
        <dbReference type="Rhea" id="RHEA:56136"/>
        <dbReference type="ChEBI" id="CHEBI:15377"/>
        <dbReference type="ChEBI" id="CHEBI:16240"/>
        <dbReference type="ChEBI" id="CHEBI:139520"/>
        <dbReference type="ChEBI" id="CHEBI:139521"/>
        <dbReference type="EC" id="1.11.1.7"/>
    </reaction>
</comment>
<evidence type="ECO:0000256" key="13">
    <source>
        <dbReference type="PIRSR" id="PIRSR600823-1"/>
    </source>
</evidence>
<evidence type="ECO:0000256" key="16">
    <source>
        <dbReference type="PIRSR" id="PIRSR600823-5"/>
    </source>
</evidence>
<evidence type="ECO:0000256" key="3">
    <source>
        <dbReference type="ARBA" id="ARBA00006873"/>
    </source>
</evidence>
<evidence type="ECO:0000256" key="9">
    <source>
        <dbReference type="ARBA" id="ARBA00023002"/>
    </source>
</evidence>
<dbReference type="GO" id="GO:0020037">
    <property type="term" value="F:heme binding"/>
    <property type="evidence" value="ECO:0007669"/>
    <property type="project" value="UniProtKB-UniRule"/>
</dbReference>
<dbReference type="InterPro" id="IPR033905">
    <property type="entry name" value="Secretory_peroxidase"/>
</dbReference>
<keyword evidence="9 17" id="KW-0560">Oxidoreductase</keyword>
<keyword evidence="17" id="KW-0732">Signal</keyword>
<dbReference type="InterPro" id="IPR002016">
    <property type="entry name" value="Haem_peroxidase"/>
</dbReference>
<feature type="binding site" evidence="14">
    <location>
        <position position="198"/>
    </location>
    <ligand>
        <name>Ca(2+)</name>
        <dbReference type="ChEBI" id="CHEBI:29108"/>
        <label>2</label>
    </ligand>
</feature>
<evidence type="ECO:0000256" key="17">
    <source>
        <dbReference type="RuleBase" id="RU362060"/>
    </source>
</evidence>
<dbReference type="FunFam" id="1.10.520.10:FF:000008">
    <property type="entry name" value="Peroxidase"/>
    <property type="match status" value="1"/>
</dbReference>
<dbReference type="PROSITE" id="PS00435">
    <property type="entry name" value="PEROXIDASE_1"/>
    <property type="match status" value="1"/>
</dbReference>
<evidence type="ECO:0000256" key="6">
    <source>
        <dbReference type="ARBA" id="ARBA00022559"/>
    </source>
</evidence>
<feature type="disulfide bond" evidence="16">
    <location>
        <begin position="125"/>
        <end position="326"/>
    </location>
</feature>
<keyword evidence="6 17" id="KW-0575">Peroxidase</keyword>
<dbReference type="STRING" id="3750.A0A498HJY5"/>
<sequence length="361" mass="39902">MAFYSHSLFITLLTLVLPFPAATASRAQLTENYYDKTCPKFNEIVHRIVTEKQIATPTTAAAVLRLFFHDCVLEGCDASLLIASNSFNKAERDADINVAIPGDGFDVVTRIKTALELQCPGVVSCADILSAAARNLVNMVGGPHYTLRFGRKDGLISRADRVEGHYARTNMTISEIINLFSSINLSVQDLVALSGAHTIGFSHCNEFAKRLFNFSTTAETDPALNRNYAEGLRKLCANYTTNPGMSAFNDVMTPGKFDNLYFQNLQRGLGLLATDNALVTDPRTKPFVDLYAADQAKFFEDFGQAIQRVSLMKVKTGKHGEVRRRCDAFNNLQQPQDSNNKPQDSNNKPQDLNKKKKNSSA</sequence>
<reference evidence="20 21" key="1">
    <citation type="submission" date="2018-10" db="EMBL/GenBank/DDBJ databases">
        <title>A high-quality apple genome assembly.</title>
        <authorList>
            <person name="Hu J."/>
        </authorList>
    </citation>
    <scope>NUCLEOTIDE SEQUENCE [LARGE SCALE GENOMIC DNA]</scope>
    <source>
        <strain evidence="21">cv. HFTH1</strain>
        <tissue evidence="20">Young leaf</tissue>
    </source>
</reference>
<evidence type="ECO:0000256" key="14">
    <source>
        <dbReference type="PIRSR" id="PIRSR600823-3"/>
    </source>
</evidence>
<dbReference type="FunFam" id="1.10.420.10:FF:000001">
    <property type="entry name" value="Peroxidase"/>
    <property type="match status" value="1"/>
</dbReference>
<dbReference type="SUPFAM" id="SSF48113">
    <property type="entry name" value="Heme-dependent peroxidases"/>
    <property type="match status" value="1"/>
</dbReference>
<evidence type="ECO:0000256" key="1">
    <source>
        <dbReference type="ARBA" id="ARBA00000189"/>
    </source>
</evidence>
<dbReference type="GO" id="GO:0005576">
    <property type="term" value="C:extracellular region"/>
    <property type="evidence" value="ECO:0007669"/>
    <property type="project" value="UniProtKB-SubCell"/>
</dbReference>
<feature type="domain" description="Plant heme peroxidase family profile" evidence="19">
    <location>
        <begin position="28"/>
        <end position="330"/>
    </location>
</feature>
<feature type="chain" id="PRO_5019613044" description="Peroxidase" evidence="17">
    <location>
        <begin position="25"/>
        <end position="361"/>
    </location>
</feature>
<evidence type="ECO:0000256" key="2">
    <source>
        <dbReference type="ARBA" id="ARBA00002322"/>
    </source>
</evidence>
<feature type="disulfide bond" evidence="16">
    <location>
        <begin position="38"/>
        <end position="119"/>
    </location>
</feature>
<evidence type="ECO:0000256" key="4">
    <source>
        <dbReference type="ARBA" id="ARBA00012313"/>
    </source>
</evidence>
<dbReference type="InterPro" id="IPR019793">
    <property type="entry name" value="Peroxidases_heam-ligand_BS"/>
</dbReference>
<feature type="binding site" description="axial binding residue" evidence="14">
    <location>
        <position position="197"/>
    </location>
    <ligand>
        <name>heme b</name>
        <dbReference type="ChEBI" id="CHEBI:60344"/>
    </ligand>
    <ligandPart>
        <name>Fe</name>
        <dbReference type="ChEBI" id="CHEBI:18248"/>
    </ligandPart>
</feature>
<feature type="binding site" evidence="14">
    <location>
        <position position="70"/>
    </location>
    <ligand>
        <name>Ca(2+)</name>
        <dbReference type="ChEBI" id="CHEBI:29108"/>
        <label>1</label>
    </ligand>
</feature>
<evidence type="ECO:0000256" key="11">
    <source>
        <dbReference type="ARBA" id="ARBA00023157"/>
    </source>
</evidence>
<keyword evidence="8 14" id="KW-0479">Metal-binding</keyword>
<evidence type="ECO:0000256" key="10">
    <source>
        <dbReference type="ARBA" id="ARBA00023004"/>
    </source>
</evidence>
<dbReference type="PANTHER" id="PTHR31517">
    <property type="match status" value="1"/>
</dbReference>
<feature type="disulfide bond" evidence="16">
    <location>
        <begin position="71"/>
        <end position="76"/>
    </location>
</feature>
<dbReference type="GO" id="GO:0042744">
    <property type="term" value="P:hydrogen peroxide catabolic process"/>
    <property type="evidence" value="ECO:0007669"/>
    <property type="project" value="UniProtKB-KW"/>
</dbReference>
<evidence type="ECO:0000313" key="21">
    <source>
        <dbReference type="Proteomes" id="UP000290289"/>
    </source>
</evidence>
<dbReference type="InterPro" id="IPR010255">
    <property type="entry name" value="Haem_peroxidase_sf"/>
</dbReference>
<dbReference type="InterPro" id="IPR019794">
    <property type="entry name" value="Peroxidases_AS"/>
</dbReference>
<feature type="binding site" evidence="14">
    <location>
        <position position="258"/>
    </location>
    <ligand>
        <name>Ca(2+)</name>
        <dbReference type="ChEBI" id="CHEBI:29108"/>
        <label>2</label>
    </ligand>
</feature>
<keyword evidence="12 17" id="KW-0376">Hydrogen peroxide</keyword>
<name>A0A498HJY5_MALDO</name>
<protein>
    <recommendedName>
        <fullName evidence="4 17">Peroxidase</fullName>
        <ecNumber evidence="4 17">1.11.1.7</ecNumber>
    </recommendedName>
</protein>
<accession>A0A498HJY5</accession>
<dbReference type="CDD" id="cd00693">
    <property type="entry name" value="secretory_peroxidase"/>
    <property type="match status" value="1"/>
</dbReference>
<dbReference type="Pfam" id="PF00141">
    <property type="entry name" value="peroxidase"/>
    <property type="match status" value="1"/>
</dbReference>
<keyword evidence="11 16" id="KW-1015">Disulfide bond</keyword>
<evidence type="ECO:0000256" key="5">
    <source>
        <dbReference type="ARBA" id="ARBA00022525"/>
    </source>
</evidence>
<evidence type="ECO:0000256" key="8">
    <source>
        <dbReference type="ARBA" id="ARBA00022723"/>
    </source>
</evidence>
<feature type="binding site" evidence="14">
    <location>
        <position position="79"/>
    </location>
    <ligand>
        <name>Ca(2+)</name>
        <dbReference type="ChEBI" id="CHEBI:29108"/>
        <label>1</label>
    </ligand>
</feature>
<keyword evidence="21" id="KW-1185">Reference proteome</keyword>
<evidence type="ECO:0000256" key="18">
    <source>
        <dbReference type="SAM" id="MobiDB-lite"/>
    </source>
</evidence>
<dbReference type="SMR" id="A0A498HJY5"/>
<evidence type="ECO:0000256" key="7">
    <source>
        <dbReference type="ARBA" id="ARBA00022617"/>
    </source>
</evidence>
<organism evidence="20 21">
    <name type="scientific">Malus domestica</name>
    <name type="common">Apple</name>
    <name type="synonym">Pyrus malus</name>
    <dbReference type="NCBI Taxonomy" id="3750"/>
    <lineage>
        <taxon>Eukaryota</taxon>
        <taxon>Viridiplantae</taxon>
        <taxon>Streptophyta</taxon>
        <taxon>Embryophyta</taxon>
        <taxon>Tracheophyta</taxon>
        <taxon>Spermatophyta</taxon>
        <taxon>Magnoliopsida</taxon>
        <taxon>eudicotyledons</taxon>
        <taxon>Gunneridae</taxon>
        <taxon>Pentapetalae</taxon>
        <taxon>rosids</taxon>
        <taxon>fabids</taxon>
        <taxon>Rosales</taxon>
        <taxon>Rosaceae</taxon>
        <taxon>Amygdaloideae</taxon>
        <taxon>Maleae</taxon>
        <taxon>Malus</taxon>
    </lineage>
</organism>
<dbReference type="PANTHER" id="PTHR31517:SF17">
    <property type="entry name" value="PEROXIDASE 6"/>
    <property type="match status" value="1"/>
</dbReference>
<comment type="cofactor">
    <cofactor evidence="14 17">
        <name>heme b</name>
        <dbReference type="ChEBI" id="CHEBI:60344"/>
    </cofactor>
    <text evidence="14 17">Binds 1 heme b (iron(II)-protoporphyrin IX) group per subunit.</text>
</comment>
<dbReference type="AlphaFoldDB" id="A0A498HJY5"/>
<dbReference type="PRINTS" id="PR00458">
    <property type="entry name" value="PEROXIDASE"/>
</dbReference>
<keyword evidence="10 14" id="KW-0408">Iron</keyword>
<comment type="subcellular location">
    <subcellularLocation>
        <location evidence="17">Secreted</location>
    </subcellularLocation>
</comment>
<dbReference type="Proteomes" id="UP000290289">
    <property type="component" value="Chromosome 16"/>
</dbReference>
<comment type="cofactor">
    <cofactor evidence="14 17">
        <name>Ca(2+)</name>
        <dbReference type="ChEBI" id="CHEBI:29108"/>
    </cofactor>
    <text evidence="14 17">Binds 2 calcium ions per subunit.</text>
</comment>
<feature type="disulfide bond" evidence="16">
    <location>
        <begin position="204"/>
        <end position="236"/>
    </location>
</feature>
<feature type="active site" description="Proton acceptor" evidence="13">
    <location>
        <position position="69"/>
    </location>
</feature>
<dbReference type="Gene3D" id="1.10.520.10">
    <property type="match status" value="1"/>
</dbReference>
<gene>
    <name evidence="20" type="ORF">DVH24_007071</name>
</gene>
<feature type="compositionally biased region" description="Polar residues" evidence="18">
    <location>
        <begin position="330"/>
        <end position="350"/>
    </location>
</feature>
<dbReference type="PROSITE" id="PS00436">
    <property type="entry name" value="PEROXIDASE_2"/>
    <property type="match status" value="1"/>
</dbReference>
<dbReference type="InterPro" id="IPR000823">
    <property type="entry name" value="Peroxidase_pln"/>
</dbReference>
<comment type="function">
    <text evidence="2">Removal of H(2)O(2), oxidation of toxic reductants, biosynthesis and degradation of lignin, suberization, auxin catabolism, response to environmental stresses such as wounding, pathogen attack and oxidative stress. These functions might be dependent on each isozyme/isoform in each plant tissue.</text>
</comment>
<keyword evidence="14 17" id="KW-0106">Calcium</keyword>
<comment type="similarity">
    <text evidence="3">Belongs to the peroxidase family. Ascorbate peroxidase subfamily.</text>
</comment>
<keyword evidence="7 17" id="KW-0349">Heme</keyword>
<feature type="binding site" evidence="14">
    <location>
        <position position="253"/>
    </location>
    <ligand>
        <name>Ca(2+)</name>
        <dbReference type="ChEBI" id="CHEBI:29108"/>
        <label>2</label>
    </ligand>
</feature>
<comment type="caution">
    <text evidence="20">The sequence shown here is derived from an EMBL/GenBank/DDBJ whole genome shotgun (WGS) entry which is preliminary data.</text>
</comment>